<dbReference type="PRINTS" id="PR00111">
    <property type="entry name" value="ABHYDROLASE"/>
</dbReference>
<dbReference type="AlphaFoldDB" id="A0A1E8F9R8"/>
<dbReference type="Pfam" id="PF12146">
    <property type="entry name" value="Hydrolase_4"/>
    <property type="match status" value="1"/>
</dbReference>
<evidence type="ECO:0000259" key="1">
    <source>
        <dbReference type="Pfam" id="PF12146"/>
    </source>
</evidence>
<proteinExistence type="predicted"/>
<feature type="domain" description="Serine aminopeptidase S33" evidence="1">
    <location>
        <begin position="98"/>
        <end position="306"/>
    </location>
</feature>
<reference evidence="2 3" key="1">
    <citation type="submission" date="2016-09" db="EMBL/GenBank/DDBJ databases">
        <title>Alteromonas lipolytica, a new species isolated from sea water.</title>
        <authorList>
            <person name="Wu Y.-H."/>
            <person name="Cheng H."/>
            <person name="Xu X.-W."/>
        </authorList>
    </citation>
    <scope>NUCLEOTIDE SEQUENCE [LARGE SCALE GENOMIC DNA]</scope>
    <source>
        <strain evidence="2 3">JW12</strain>
    </source>
</reference>
<keyword evidence="3" id="KW-1185">Reference proteome</keyword>
<dbReference type="Proteomes" id="UP000176037">
    <property type="component" value="Unassembled WGS sequence"/>
</dbReference>
<dbReference type="InterPro" id="IPR000073">
    <property type="entry name" value="AB_hydrolase_1"/>
</dbReference>
<protein>
    <submittedName>
        <fullName evidence="2">Phospholipase</fullName>
    </submittedName>
</protein>
<evidence type="ECO:0000313" key="3">
    <source>
        <dbReference type="Proteomes" id="UP000176037"/>
    </source>
</evidence>
<evidence type="ECO:0000313" key="2">
    <source>
        <dbReference type="EMBL" id="OFI32649.1"/>
    </source>
</evidence>
<dbReference type="Gene3D" id="3.40.50.1820">
    <property type="entry name" value="alpha/beta hydrolase"/>
    <property type="match status" value="1"/>
</dbReference>
<dbReference type="PANTHER" id="PTHR43689:SF8">
    <property type="entry name" value="ALPHA_BETA-HYDROLASES SUPERFAMILY PROTEIN"/>
    <property type="match status" value="1"/>
</dbReference>
<dbReference type="PANTHER" id="PTHR43689">
    <property type="entry name" value="HYDROLASE"/>
    <property type="match status" value="1"/>
</dbReference>
<dbReference type="InterPro" id="IPR022742">
    <property type="entry name" value="Hydrolase_4"/>
</dbReference>
<sequence>MHLSDRAAIVAALLIFRSEPLKSLFNHICILVALSFPALAAGQSQFALQQGFTALYEKELGSTQKCLDASANRFAVCSAVLRGDTNAPFILLQSAESPIVVLTHGLSDSPFFVSAIAAELYASGYTVIAPLLPGHGLKDAGDVMADEQLAERWQAHLADVIALALESTDKVILGGFSTGGALSVDYYLNHPDNVKGILLFSGALALNGNVESLSKIWGIKTLAKWLDGDYQTDGPNPQKYPKVASFAGLELMELIRGIREQLDDGARIEVPVFVAHSQADQTTPIEGVENLLTYVDADNTFYVIDEEYQLCHADLVVNRLLLEKMQFDKSRADLGETCGIPQVNPQFFPMARALRGFVEFALQ</sequence>
<dbReference type="EMBL" id="MJIC01000016">
    <property type="protein sequence ID" value="OFI32649.1"/>
    <property type="molecule type" value="Genomic_DNA"/>
</dbReference>
<comment type="caution">
    <text evidence="2">The sequence shown here is derived from an EMBL/GenBank/DDBJ whole genome shotgun (WGS) entry which is preliminary data.</text>
</comment>
<gene>
    <name evidence="2" type="ORF">BFC17_05715</name>
</gene>
<dbReference type="STRING" id="1856405.BFC17_05715"/>
<name>A0A1E8F9R8_9ALTE</name>
<organism evidence="2 3">
    <name type="scientific">Alteromonas lipolytica</name>
    <dbReference type="NCBI Taxonomy" id="1856405"/>
    <lineage>
        <taxon>Bacteria</taxon>
        <taxon>Pseudomonadati</taxon>
        <taxon>Pseudomonadota</taxon>
        <taxon>Gammaproteobacteria</taxon>
        <taxon>Alteromonadales</taxon>
        <taxon>Alteromonadaceae</taxon>
        <taxon>Alteromonas/Salinimonas group</taxon>
        <taxon>Alteromonas</taxon>
    </lineage>
</organism>
<accession>A0A1E8F9R8</accession>
<dbReference type="SUPFAM" id="SSF53474">
    <property type="entry name" value="alpha/beta-Hydrolases"/>
    <property type="match status" value="1"/>
</dbReference>
<dbReference type="InterPro" id="IPR029058">
    <property type="entry name" value="AB_hydrolase_fold"/>
</dbReference>